<keyword evidence="1" id="KW-0732">Signal</keyword>
<protein>
    <recommendedName>
        <fullName evidence="2">ARMET C-terminal domain-containing protein</fullName>
    </recommendedName>
</protein>
<feature type="domain" description="ARMET C-terminal" evidence="2">
    <location>
        <begin position="19"/>
        <end position="56"/>
    </location>
</feature>
<dbReference type="EMBL" id="JBGBPQ010000025">
    <property type="protein sequence ID" value="KAL1499568.1"/>
    <property type="molecule type" value="Genomic_DNA"/>
</dbReference>
<dbReference type="Gene3D" id="1.10.720.30">
    <property type="entry name" value="SAP domain"/>
    <property type="match status" value="1"/>
</dbReference>
<evidence type="ECO:0000313" key="4">
    <source>
        <dbReference type="Proteomes" id="UP001515480"/>
    </source>
</evidence>
<sequence>MLAACVMLAAAAATDADVSCEKMRVKELRLFLEDRGLRCEGCAEKADFVAMCEANKDAPLAEKSSPSPSDAPKEEKSIEDILAGLKGMPGMEGIKMFTADDFKGMNYEQMGKAFDKDSSRRRKTRAEYKTQLEEFYKRYGLEDKLEGVEAALDKWKGREDRMFDALNKKYDAQIQAFWDRENEKISKEEL</sequence>
<reference evidence="3 4" key="1">
    <citation type="journal article" date="2024" name="Science">
        <title>Giant polyketide synthase enzymes in the biosynthesis of giant marine polyether toxins.</title>
        <authorList>
            <person name="Fallon T.R."/>
            <person name="Shende V.V."/>
            <person name="Wierzbicki I.H."/>
            <person name="Pendleton A.L."/>
            <person name="Watervoot N.F."/>
            <person name="Auber R.P."/>
            <person name="Gonzalez D.J."/>
            <person name="Wisecaver J.H."/>
            <person name="Moore B.S."/>
        </authorList>
    </citation>
    <scope>NUCLEOTIDE SEQUENCE [LARGE SCALE GENOMIC DNA]</scope>
    <source>
        <strain evidence="3 4">12B1</strain>
    </source>
</reference>
<dbReference type="AlphaFoldDB" id="A0AB34IID2"/>
<keyword evidence="4" id="KW-1185">Reference proteome</keyword>
<evidence type="ECO:0000313" key="3">
    <source>
        <dbReference type="EMBL" id="KAL1499568.1"/>
    </source>
</evidence>
<dbReference type="Pfam" id="PF10208">
    <property type="entry name" value="ARMET_C"/>
    <property type="match status" value="1"/>
</dbReference>
<proteinExistence type="predicted"/>
<gene>
    <name evidence="3" type="ORF">AB1Y20_011769</name>
</gene>
<name>A0AB34IID2_PRYPA</name>
<organism evidence="3 4">
    <name type="scientific">Prymnesium parvum</name>
    <name type="common">Toxic golden alga</name>
    <dbReference type="NCBI Taxonomy" id="97485"/>
    <lineage>
        <taxon>Eukaryota</taxon>
        <taxon>Haptista</taxon>
        <taxon>Haptophyta</taxon>
        <taxon>Prymnesiophyceae</taxon>
        <taxon>Prymnesiales</taxon>
        <taxon>Prymnesiaceae</taxon>
        <taxon>Prymnesium</taxon>
    </lineage>
</organism>
<dbReference type="Proteomes" id="UP001515480">
    <property type="component" value="Unassembled WGS sequence"/>
</dbReference>
<evidence type="ECO:0000259" key="2">
    <source>
        <dbReference type="Pfam" id="PF10208"/>
    </source>
</evidence>
<dbReference type="InterPro" id="IPR019345">
    <property type="entry name" value="ARMET_C"/>
</dbReference>
<accession>A0AB34IID2</accession>
<feature type="chain" id="PRO_5044207179" description="ARMET C-terminal domain-containing protein" evidence="1">
    <location>
        <begin position="17"/>
        <end position="190"/>
    </location>
</feature>
<dbReference type="SUPFAM" id="SSF68906">
    <property type="entry name" value="SAP domain"/>
    <property type="match status" value="1"/>
</dbReference>
<dbReference type="InterPro" id="IPR036361">
    <property type="entry name" value="SAP_dom_sf"/>
</dbReference>
<feature type="signal peptide" evidence="1">
    <location>
        <begin position="1"/>
        <end position="16"/>
    </location>
</feature>
<comment type="caution">
    <text evidence="3">The sequence shown here is derived from an EMBL/GenBank/DDBJ whole genome shotgun (WGS) entry which is preliminary data.</text>
</comment>
<evidence type="ECO:0000256" key="1">
    <source>
        <dbReference type="SAM" id="SignalP"/>
    </source>
</evidence>